<feature type="transmembrane region" description="Helical" evidence="1">
    <location>
        <begin position="12"/>
        <end position="29"/>
    </location>
</feature>
<reference evidence="2 3" key="1">
    <citation type="submission" date="2023-07" db="EMBL/GenBank/DDBJ databases">
        <title>Sorghum-associated microbial communities from plants grown in Nebraska, USA.</title>
        <authorList>
            <person name="Schachtman D."/>
        </authorList>
    </citation>
    <scope>NUCLEOTIDE SEQUENCE [LARGE SCALE GENOMIC DNA]</scope>
    <source>
        <strain evidence="2 3">BE187</strain>
    </source>
</reference>
<feature type="transmembrane region" description="Helical" evidence="1">
    <location>
        <begin position="61"/>
        <end position="81"/>
    </location>
</feature>
<feature type="transmembrane region" description="Helical" evidence="1">
    <location>
        <begin position="157"/>
        <end position="176"/>
    </location>
</feature>
<accession>A0ABU1VMG3</accession>
<feature type="transmembrane region" description="Helical" evidence="1">
    <location>
        <begin position="208"/>
        <end position="225"/>
    </location>
</feature>
<name>A0ABU1VMG3_9GAMM</name>
<dbReference type="EMBL" id="JAVDVW010000001">
    <property type="protein sequence ID" value="MDR7098671.1"/>
    <property type="molecule type" value="Genomic_DNA"/>
</dbReference>
<evidence type="ECO:0000313" key="3">
    <source>
        <dbReference type="Proteomes" id="UP001267878"/>
    </source>
</evidence>
<feature type="transmembrane region" description="Helical" evidence="1">
    <location>
        <begin position="36"/>
        <end position="55"/>
    </location>
</feature>
<comment type="caution">
    <text evidence="2">The sequence shown here is derived from an EMBL/GenBank/DDBJ whole genome shotgun (WGS) entry which is preliminary data.</text>
</comment>
<gene>
    <name evidence="2" type="ORF">J2X04_001018</name>
</gene>
<organism evidence="2 3">
    <name type="scientific">Agrilutibacter niabensis</name>
    <dbReference type="NCBI Taxonomy" id="380628"/>
    <lineage>
        <taxon>Bacteria</taxon>
        <taxon>Pseudomonadati</taxon>
        <taxon>Pseudomonadota</taxon>
        <taxon>Gammaproteobacteria</taxon>
        <taxon>Lysobacterales</taxon>
        <taxon>Lysobacteraceae</taxon>
        <taxon>Agrilutibacter</taxon>
    </lineage>
</organism>
<protein>
    <recommendedName>
        <fullName evidence="4">DUF2955 domain-containing protein</fullName>
    </recommendedName>
</protein>
<feature type="transmembrane region" description="Helical" evidence="1">
    <location>
        <begin position="231"/>
        <end position="249"/>
    </location>
</feature>
<feature type="transmembrane region" description="Helical" evidence="1">
    <location>
        <begin position="182"/>
        <end position="199"/>
    </location>
</feature>
<feature type="transmembrane region" description="Helical" evidence="1">
    <location>
        <begin position="288"/>
        <end position="306"/>
    </location>
</feature>
<feature type="transmembrane region" description="Helical" evidence="1">
    <location>
        <begin position="114"/>
        <end position="137"/>
    </location>
</feature>
<dbReference type="Proteomes" id="UP001267878">
    <property type="component" value="Unassembled WGS sequence"/>
</dbReference>
<evidence type="ECO:0008006" key="4">
    <source>
        <dbReference type="Google" id="ProtNLM"/>
    </source>
</evidence>
<keyword evidence="1" id="KW-1133">Transmembrane helix</keyword>
<keyword evidence="1" id="KW-0472">Membrane</keyword>
<evidence type="ECO:0000256" key="1">
    <source>
        <dbReference type="SAM" id="Phobius"/>
    </source>
</evidence>
<proteinExistence type="predicted"/>
<keyword evidence="1" id="KW-0812">Transmembrane</keyword>
<feature type="transmembrane region" description="Helical" evidence="1">
    <location>
        <begin position="256"/>
        <end position="276"/>
    </location>
</feature>
<sequence length="324" mass="34051">MSFVVCEAMAWQPAYLTAILTGALLANLPGRPPLKLGVVIVAAMTLSAALAWLLSTLLLDMPWVLFGAITLFLFIGFLALLTGGPAATLPATLLLVCLSTIPVVALAYPSQAAALPQALVRGMVLAMLSIWLVYAIWPRGMAPKPAAPPARNPAPVATALLATGIVVPIMLVFLLFVPAHALAVLINTVLMVANFDLHLSQSYAIRKIGANAVGGVIGLIAFWTLLIHPTLLTLGLITFIVTFLIGLRVAEGGPSVPTLVFGMTAMLCIFGTLVTSGPGEPGIWVTRILYFSLAGAFAVGAMYLVWHWLEPRAARRAATGAKTL</sequence>
<keyword evidence="3" id="KW-1185">Reference proteome</keyword>
<evidence type="ECO:0000313" key="2">
    <source>
        <dbReference type="EMBL" id="MDR7098671.1"/>
    </source>
</evidence>
<feature type="transmembrane region" description="Helical" evidence="1">
    <location>
        <begin position="88"/>
        <end position="108"/>
    </location>
</feature>